<evidence type="ECO:0000256" key="5">
    <source>
        <dbReference type="ARBA" id="ARBA00022723"/>
    </source>
</evidence>
<evidence type="ECO:0000256" key="1">
    <source>
        <dbReference type="ARBA" id="ARBA00004613"/>
    </source>
</evidence>
<keyword evidence="3 8" id="KW-0964">Secreted</keyword>
<evidence type="ECO:0000313" key="9">
    <source>
        <dbReference type="EMBL" id="RLN54225.1"/>
    </source>
</evidence>
<accession>A0A3F2RE53</accession>
<keyword evidence="7" id="KW-0408">Iron</keyword>
<dbReference type="GO" id="GO:0005576">
    <property type="term" value="C:extracellular region"/>
    <property type="evidence" value="ECO:0007669"/>
    <property type="project" value="UniProtKB-SubCell"/>
</dbReference>
<comment type="similarity">
    <text evidence="2 8">Belongs to the RxLR effector family.</text>
</comment>
<dbReference type="PANTHER" id="PTHR10720:SF0">
    <property type="entry name" value="HEME OXYGENASE"/>
    <property type="match status" value="1"/>
</dbReference>
<comment type="function">
    <text evidence="8">Effector that suppresses plant defense responses during pathogen infection.</text>
</comment>
<name>A0A3F2RE53_9STRA</name>
<dbReference type="Proteomes" id="UP000277300">
    <property type="component" value="Unassembled WGS sequence"/>
</dbReference>
<dbReference type="EMBL" id="MBDO02000535">
    <property type="protein sequence ID" value="RLN54225.1"/>
    <property type="molecule type" value="Genomic_DNA"/>
</dbReference>
<dbReference type="AlphaFoldDB" id="A0A3F2RE53"/>
<dbReference type="Gene3D" id="1.20.910.10">
    <property type="entry name" value="Heme oxygenase-like"/>
    <property type="match status" value="1"/>
</dbReference>
<evidence type="ECO:0000256" key="7">
    <source>
        <dbReference type="ARBA" id="ARBA00023004"/>
    </source>
</evidence>
<evidence type="ECO:0000256" key="4">
    <source>
        <dbReference type="ARBA" id="ARBA00022617"/>
    </source>
</evidence>
<comment type="domain">
    <text evidence="8">The RxLR-dEER motif acts to carry the protein into the host cell cytoplasm through binding to cell surface phosphatidylinositol-3-phosphate.</text>
</comment>
<dbReference type="CDD" id="cd19165">
    <property type="entry name" value="HemeO"/>
    <property type="match status" value="1"/>
</dbReference>
<dbReference type="InterPro" id="IPR016084">
    <property type="entry name" value="Haem_Oase-like_multi-hlx"/>
</dbReference>
<evidence type="ECO:0000256" key="6">
    <source>
        <dbReference type="ARBA" id="ARBA00022729"/>
    </source>
</evidence>
<keyword evidence="5" id="KW-0479">Metal-binding</keyword>
<organism evidence="9 10">
    <name type="scientific">Phytophthora kernoviae</name>
    <dbReference type="NCBI Taxonomy" id="325452"/>
    <lineage>
        <taxon>Eukaryota</taxon>
        <taxon>Sar</taxon>
        <taxon>Stramenopiles</taxon>
        <taxon>Oomycota</taxon>
        <taxon>Peronosporomycetes</taxon>
        <taxon>Peronosporales</taxon>
        <taxon>Peronosporaceae</taxon>
        <taxon>Phytophthora</taxon>
    </lineage>
</organism>
<evidence type="ECO:0000256" key="3">
    <source>
        <dbReference type="ARBA" id="ARBA00022525"/>
    </source>
</evidence>
<dbReference type="InterPro" id="IPR016053">
    <property type="entry name" value="Haem_Oase-like"/>
</dbReference>
<comment type="subcellular location">
    <subcellularLocation>
        <location evidence="1 8">Secreted</location>
    </subcellularLocation>
</comment>
<dbReference type="GO" id="GO:0006788">
    <property type="term" value="P:heme oxidation"/>
    <property type="evidence" value="ECO:0007669"/>
    <property type="project" value="InterPro"/>
</dbReference>
<feature type="signal peptide" evidence="8">
    <location>
        <begin position="1"/>
        <end position="20"/>
    </location>
</feature>
<dbReference type="PANTHER" id="PTHR10720">
    <property type="entry name" value="HEME OXYGENASE"/>
    <property type="match status" value="1"/>
</dbReference>
<evidence type="ECO:0000256" key="8">
    <source>
        <dbReference type="RuleBase" id="RU367124"/>
    </source>
</evidence>
<reference evidence="9 10" key="1">
    <citation type="submission" date="2018-07" db="EMBL/GenBank/DDBJ databases">
        <title>Genome sequencing of oomycete isolates from Chile give support for New Zealand origin for Phytophthora kernoviae and make available the first Nothophytophthora sp. genome.</title>
        <authorList>
            <person name="Studholme D.J."/>
            <person name="Sanfuentes E."/>
            <person name="Panda P."/>
            <person name="Hill R."/>
            <person name="Sambles C."/>
            <person name="Grant M."/>
            <person name="Williams N.M."/>
            <person name="Mcdougal R.L."/>
        </authorList>
    </citation>
    <scope>NUCLEOTIDE SEQUENCE [LARGE SCALE GENOMIC DNA]</scope>
    <source>
        <strain evidence="9">Chile6</strain>
    </source>
</reference>
<keyword evidence="6 8" id="KW-0732">Signal</keyword>
<dbReference type="OrthoDB" id="652091at2759"/>
<gene>
    <name evidence="9" type="ORF">BBP00_00009007</name>
</gene>
<evidence type="ECO:0000313" key="10">
    <source>
        <dbReference type="Proteomes" id="UP000277300"/>
    </source>
</evidence>
<dbReference type="Pfam" id="PF01126">
    <property type="entry name" value="Heme_oxygenase"/>
    <property type="match status" value="1"/>
</dbReference>
<evidence type="ECO:0000256" key="2">
    <source>
        <dbReference type="ARBA" id="ARBA00010400"/>
    </source>
</evidence>
<sequence length="281" mass="31169">MRLSCILLVTAITLLATINALPASTNSDQAMVSKVGADNGKRLLRSVNTADGGDSNKGQGEERGINFAVLFGLQSVDDAVAAAIAAAPAVMTNKEFHEKLASNKDFRQKMFRSWKDDLLMPREAAKNMARYSKEDRFMNVAKEYADFVNPVVKNNTTTELKMATTLTEQMRAATREIHSLSDGLVNLKLVVALTDKQLYGRALLLFYYIYAQLESSIKTNKDHEAFQGLHELLADIARADGIAKDLKYYLGEEWSIKYQPTSAVQVYVNHLQELEKKAPAA</sequence>
<comment type="caution">
    <text evidence="9">The sequence shown here is derived from an EMBL/GenBank/DDBJ whole genome shotgun (WGS) entry which is preliminary data.</text>
</comment>
<dbReference type="GO" id="GO:0046872">
    <property type="term" value="F:metal ion binding"/>
    <property type="evidence" value="ECO:0007669"/>
    <property type="project" value="UniProtKB-KW"/>
</dbReference>
<feature type="chain" id="PRO_5028508312" description="RxLR effector protein" evidence="8">
    <location>
        <begin position="21"/>
        <end position="281"/>
    </location>
</feature>
<dbReference type="InterPro" id="IPR031825">
    <property type="entry name" value="RXLR"/>
</dbReference>
<protein>
    <recommendedName>
        <fullName evidence="8">RxLR effector protein</fullName>
    </recommendedName>
</protein>
<proteinExistence type="inferred from homology"/>
<dbReference type="Pfam" id="PF16810">
    <property type="entry name" value="RXLR"/>
    <property type="match status" value="1"/>
</dbReference>
<dbReference type="GO" id="GO:0004392">
    <property type="term" value="F:heme oxygenase (decyclizing) activity"/>
    <property type="evidence" value="ECO:0007669"/>
    <property type="project" value="InterPro"/>
</dbReference>
<dbReference type="InterPro" id="IPR002051">
    <property type="entry name" value="Haem_Oase"/>
</dbReference>
<dbReference type="SUPFAM" id="SSF48613">
    <property type="entry name" value="Heme oxygenase-like"/>
    <property type="match status" value="1"/>
</dbReference>
<keyword evidence="4" id="KW-0349">Heme</keyword>